<evidence type="ECO:0000313" key="2">
    <source>
        <dbReference type="Proteomes" id="UP000053676"/>
    </source>
</evidence>
<keyword evidence="2" id="KW-1185">Reference proteome</keyword>
<dbReference type="EMBL" id="KI660211">
    <property type="protein sequence ID" value="ETN76748.1"/>
    <property type="molecule type" value="Genomic_DNA"/>
</dbReference>
<gene>
    <name evidence="1" type="ORF">NECAME_11493</name>
</gene>
<accession>W2T4D6</accession>
<proteinExistence type="predicted"/>
<name>W2T4D6_NECAM</name>
<evidence type="ECO:0000313" key="1">
    <source>
        <dbReference type="EMBL" id="ETN76748.1"/>
    </source>
</evidence>
<dbReference type="KEGG" id="nai:NECAME_11493"/>
<dbReference type="Proteomes" id="UP000053676">
    <property type="component" value="Unassembled WGS sequence"/>
</dbReference>
<sequence length="60" mass="6983">MAECRSCGTLTMDYPPDFTLKEEYYRNGSLKKQYYSGESEAESKARLSTIVEFEEEIEDI</sequence>
<dbReference type="AlphaFoldDB" id="W2T4D6"/>
<protein>
    <submittedName>
        <fullName evidence="1">Uncharacterized protein</fullName>
    </submittedName>
</protein>
<reference evidence="2" key="1">
    <citation type="journal article" date="2014" name="Nat. Genet.">
        <title>Genome of the human hookworm Necator americanus.</title>
        <authorList>
            <person name="Tang Y.T."/>
            <person name="Gao X."/>
            <person name="Rosa B.A."/>
            <person name="Abubucker S."/>
            <person name="Hallsworth-Pepin K."/>
            <person name="Martin J."/>
            <person name="Tyagi R."/>
            <person name="Heizer E."/>
            <person name="Zhang X."/>
            <person name="Bhonagiri-Palsikar V."/>
            <person name="Minx P."/>
            <person name="Warren W.C."/>
            <person name="Wang Q."/>
            <person name="Zhan B."/>
            <person name="Hotez P.J."/>
            <person name="Sternberg P.W."/>
            <person name="Dougall A."/>
            <person name="Gaze S.T."/>
            <person name="Mulvenna J."/>
            <person name="Sotillo J."/>
            <person name="Ranganathan S."/>
            <person name="Rabelo E.M."/>
            <person name="Wilson R.K."/>
            <person name="Felgner P.L."/>
            <person name="Bethony J."/>
            <person name="Hawdon J.M."/>
            <person name="Gasser R.B."/>
            <person name="Loukas A."/>
            <person name="Mitreva M."/>
        </authorList>
    </citation>
    <scope>NUCLEOTIDE SEQUENCE [LARGE SCALE GENOMIC DNA]</scope>
</reference>
<organism evidence="1 2">
    <name type="scientific">Necator americanus</name>
    <name type="common">Human hookworm</name>
    <dbReference type="NCBI Taxonomy" id="51031"/>
    <lineage>
        <taxon>Eukaryota</taxon>
        <taxon>Metazoa</taxon>
        <taxon>Ecdysozoa</taxon>
        <taxon>Nematoda</taxon>
        <taxon>Chromadorea</taxon>
        <taxon>Rhabditida</taxon>
        <taxon>Rhabditina</taxon>
        <taxon>Rhabditomorpha</taxon>
        <taxon>Strongyloidea</taxon>
        <taxon>Ancylostomatidae</taxon>
        <taxon>Bunostominae</taxon>
        <taxon>Necator</taxon>
    </lineage>
</organism>